<accession>A0A369AS50</accession>
<gene>
    <name evidence="4" type="ORF">DFR45_101472</name>
</gene>
<keyword evidence="5" id="KW-1185">Reference proteome</keyword>
<dbReference type="Pfam" id="PF00378">
    <property type="entry name" value="ECH_1"/>
    <property type="match status" value="1"/>
</dbReference>
<keyword evidence="2" id="KW-0456">Lyase</keyword>
<dbReference type="InterPro" id="IPR029045">
    <property type="entry name" value="ClpP/crotonase-like_dom_sf"/>
</dbReference>
<dbReference type="InterPro" id="IPR014748">
    <property type="entry name" value="Enoyl-CoA_hydra_C"/>
</dbReference>
<dbReference type="EMBL" id="QPJU01000001">
    <property type="protein sequence ID" value="RCX11935.1"/>
    <property type="molecule type" value="Genomic_DNA"/>
</dbReference>
<dbReference type="PANTHER" id="PTHR11941:SF130">
    <property type="entry name" value="ENOYL-COA HYDRATASE ECHA12-RELATED"/>
    <property type="match status" value="1"/>
</dbReference>
<comment type="caution">
    <text evidence="4">The sequence shown here is derived from an EMBL/GenBank/DDBJ whole genome shotgun (WGS) entry which is preliminary data.</text>
</comment>
<dbReference type="GO" id="GO:0006635">
    <property type="term" value="P:fatty acid beta-oxidation"/>
    <property type="evidence" value="ECO:0007669"/>
    <property type="project" value="TreeGrafter"/>
</dbReference>
<dbReference type="GO" id="GO:0016829">
    <property type="term" value="F:lyase activity"/>
    <property type="evidence" value="ECO:0007669"/>
    <property type="project" value="UniProtKB-KW"/>
</dbReference>
<name>A0A369AS50_9BURK</name>
<dbReference type="Gene3D" id="3.90.226.10">
    <property type="entry name" value="2-enoyl-CoA Hydratase, Chain A, domain 1"/>
    <property type="match status" value="1"/>
</dbReference>
<comment type="similarity">
    <text evidence="1 3">Belongs to the enoyl-CoA hydratase/isomerase family.</text>
</comment>
<organism evidence="4 5">
    <name type="scientific">Extensimonas vulgaris</name>
    <dbReference type="NCBI Taxonomy" id="1031594"/>
    <lineage>
        <taxon>Bacteria</taxon>
        <taxon>Pseudomonadati</taxon>
        <taxon>Pseudomonadota</taxon>
        <taxon>Betaproteobacteria</taxon>
        <taxon>Burkholderiales</taxon>
        <taxon>Comamonadaceae</taxon>
        <taxon>Extensimonas</taxon>
    </lineage>
</organism>
<sequence length="276" mass="29233">MEPASNEFDYSTPAPGIGVLRLQRPARRNALHLALMQALHRLFDQILAGGTLRALVLYGEGGHFCAGLDLKAWVEDKGFDDSDVLQAMRLQQTFAGLIQRLRASDAAVIAAVDGVAVGAGMALTLAADVRFGTARTQFHIGAVRIGLTAGECGISYHLPRLIGAGRAFELMLTGRPMPADEALQAGLLSGLVPPEQLLPRALECAQQIVANPPYSTAHTKRLMWQNLDAPSLAAALELENHAQVLGLMTPDFNAAVQSFAQKKAPLTAAAVASPQG</sequence>
<dbReference type="InterPro" id="IPR018376">
    <property type="entry name" value="Enoyl-CoA_hyd/isom_CS"/>
</dbReference>
<evidence type="ECO:0000256" key="2">
    <source>
        <dbReference type="ARBA" id="ARBA00023239"/>
    </source>
</evidence>
<protein>
    <submittedName>
        <fullName evidence="4">Enoyl-CoA hydratase</fullName>
    </submittedName>
</protein>
<dbReference type="RefSeq" id="WP_158636989.1">
    <property type="nucleotide sequence ID" value="NZ_QPJU01000001.1"/>
</dbReference>
<dbReference type="Proteomes" id="UP000252174">
    <property type="component" value="Unassembled WGS sequence"/>
</dbReference>
<proteinExistence type="inferred from homology"/>
<evidence type="ECO:0000313" key="5">
    <source>
        <dbReference type="Proteomes" id="UP000252174"/>
    </source>
</evidence>
<dbReference type="PANTHER" id="PTHR11941">
    <property type="entry name" value="ENOYL-COA HYDRATASE-RELATED"/>
    <property type="match status" value="1"/>
</dbReference>
<dbReference type="SUPFAM" id="SSF52096">
    <property type="entry name" value="ClpP/crotonase"/>
    <property type="match status" value="1"/>
</dbReference>
<evidence type="ECO:0000313" key="4">
    <source>
        <dbReference type="EMBL" id="RCX11935.1"/>
    </source>
</evidence>
<dbReference type="CDD" id="cd06558">
    <property type="entry name" value="crotonase-like"/>
    <property type="match status" value="1"/>
</dbReference>
<dbReference type="PROSITE" id="PS00166">
    <property type="entry name" value="ENOYL_COA_HYDRATASE"/>
    <property type="match status" value="1"/>
</dbReference>
<dbReference type="AlphaFoldDB" id="A0A369AS50"/>
<dbReference type="Gene3D" id="1.10.12.10">
    <property type="entry name" value="Lyase 2-enoyl-coa Hydratase, Chain A, domain 2"/>
    <property type="match status" value="1"/>
</dbReference>
<dbReference type="InterPro" id="IPR001753">
    <property type="entry name" value="Enoyl-CoA_hydra/iso"/>
</dbReference>
<evidence type="ECO:0000256" key="1">
    <source>
        <dbReference type="ARBA" id="ARBA00005254"/>
    </source>
</evidence>
<reference evidence="4 5" key="1">
    <citation type="submission" date="2018-07" db="EMBL/GenBank/DDBJ databases">
        <title>Genomic Encyclopedia of Type Strains, Phase IV (KMG-IV): sequencing the most valuable type-strain genomes for metagenomic binning, comparative biology and taxonomic classification.</title>
        <authorList>
            <person name="Goeker M."/>
        </authorList>
    </citation>
    <scope>NUCLEOTIDE SEQUENCE [LARGE SCALE GENOMIC DNA]</scope>
    <source>
        <strain evidence="4 5">DSM 100911</strain>
    </source>
</reference>
<evidence type="ECO:0000256" key="3">
    <source>
        <dbReference type="RuleBase" id="RU003707"/>
    </source>
</evidence>